<evidence type="ECO:0000313" key="1">
    <source>
        <dbReference type="EMBL" id="GHH75070.1"/>
    </source>
</evidence>
<comment type="caution">
    <text evidence="1">The sequence shown here is derived from an EMBL/GenBank/DDBJ whole genome shotgun (WGS) entry which is preliminary data.</text>
</comment>
<evidence type="ECO:0000313" key="2">
    <source>
        <dbReference type="Proteomes" id="UP000617734"/>
    </source>
</evidence>
<dbReference type="Proteomes" id="UP000617734">
    <property type="component" value="Unassembled WGS sequence"/>
</dbReference>
<organism evidence="1 2">
    <name type="scientific">Kitasatospora indigofera</name>
    <dbReference type="NCBI Taxonomy" id="67307"/>
    <lineage>
        <taxon>Bacteria</taxon>
        <taxon>Bacillati</taxon>
        <taxon>Actinomycetota</taxon>
        <taxon>Actinomycetes</taxon>
        <taxon>Kitasatosporales</taxon>
        <taxon>Streptomycetaceae</taxon>
        <taxon>Kitasatospora</taxon>
    </lineage>
</organism>
<reference evidence="1" key="1">
    <citation type="journal article" date="2014" name="Int. J. Syst. Evol. Microbiol.">
        <title>Complete genome sequence of Corynebacterium casei LMG S-19264T (=DSM 44701T), isolated from a smear-ripened cheese.</title>
        <authorList>
            <consortium name="US DOE Joint Genome Institute (JGI-PGF)"/>
            <person name="Walter F."/>
            <person name="Albersmeier A."/>
            <person name="Kalinowski J."/>
            <person name="Ruckert C."/>
        </authorList>
    </citation>
    <scope>NUCLEOTIDE SEQUENCE</scope>
    <source>
        <strain evidence="1">JCM 4646</strain>
    </source>
</reference>
<keyword evidence="2" id="KW-1185">Reference proteome</keyword>
<accession>A0A919KVQ6</accession>
<dbReference type="EMBL" id="BNBO01000024">
    <property type="protein sequence ID" value="GHH75070.1"/>
    <property type="molecule type" value="Genomic_DNA"/>
</dbReference>
<reference evidence="1" key="2">
    <citation type="submission" date="2020-09" db="EMBL/GenBank/DDBJ databases">
        <authorList>
            <person name="Sun Q."/>
            <person name="Ohkuma M."/>
        </authorList>
    </citation>
    <scope>NUCLEOTIDE SEQUENCE</scope>
    <source>
        <strain evidence="1">JCM 4646</strain>
    </source>
</reference>
<gene>
    <name evidence="1" type="ORF">GCM10018781_43210</name>
</gene>
<name>A0A919KVQ6_9ACTN</name>
<dbReference type="AlphaFoldDB" id="A0A919KVQ6"/>
<protein>
    <submittedName>
        <fullName evidence="1">Uncharacterized protein</fullName>
    </submittedName>
</protein>
<proteinExistence type="predicted"/>
<sequence>MGADISIFPVLLLVRAQVMGLFPPLRYARRGRGAGSRSPQVEVGVRGSAAQGVPYDAKGRV</sequence>